<evidence type="ECO:0000313" key="5">
    <source>
        <dbReference type="EMBL" id="RZS73952.1"/>
    </source>
</evidence>
<protein>
    <submittedName>
        <fullName evidence="5">Cobaltochelatase CobN subunit</fullName>
    </submittedName>
</protein>
<evidence type="ECO:0000259" key="4">
    <source>
        <dbReference type="Pfam" id="PF02514"/>
    </source>
</evidence>
<evidence type="ECO:0000256" key="3">
    <source>
        <dbReference type="SAM" id="SignalP"/>
    </source>
</evidence>
<keyword evidence="2" id="KW-0812">Transmembrane</keyword>
<dbReference type="EMBL" id="SGWZ01000001">
    <property type="protein sequence ID" value="RZS73952.1"/>
    <property type="molecule type" value="Genomic_DNA"/>
</dbReference>
<feature type="transmembrane region" description="Helical" evidence="2">
    <location>
        <begin position="1353"/>
        <end position="1375"/>
    </location>
</feature>
<evidence type="ECO:0000313" key="6">
    <source>
        <dbReference type="Proteomes" id="UP000292039"/>
    </source>
</evidence>
<feature type="region of interest" description="Disordered" evidence="1">
    <location>
        <begin position="1309"/>
        <end position="1336"/>
    </location>
</feature>
<name>A0A4Q7MXW8_9BURK</name>
<feature type="compositionally biased region" description="Low complexity" evidence="1">
    <location>
        <begin position="1309"/>
        <end position="1318"/>
    </location>
</feature>
<dbReference type="CDD" id="cd10150">
    <property type="entry name" value="CobN_like"/>
    <property type="match status" value="1"/>
</dbReference>
<feature type="domain" description="CobN/magnesium chelatase" evidence="4">
    <location>
        <begin position="166"/>
        <end position="1263"/>
    </location>
</feature>
<feature type="chain" id="PRO_5020445862" evidence="3">
    <location>
        <begin position="30"/>
        <end position="1399"/>
    </location>
</feature>
<dbReference type="PANTHER" id="PTHR44119">
    <property type="entry name" value="MAGNESIUM-CHELATASE SUBUNIT CHLH, CHLOROPLASTIC"/>
    <property type="match status" value="1"/>
</dbReference>
<organism evidence="5 6">
    <name type="scientific">Kerstersia gyiorum</name>
    <dbReference type="NCBI Taxonomy" id="206506"/>
    <lineage>
        <taxon>Bacteria</taxon>
        <taxon>Pseudomonadati</taxon>
        <taxon>Pseudomonadota</taxon>
        <taxon>Betaproteobacteria</taxon>
        <taxon>Burkholderiales</taxon>
        <taxon>Alcaligenaceae</taxon>
        <taxon>Kerstersia</taxon>
    </lineage>
</organism>
<dbReference type="PANTHER" id="PTHR44119:SF4">
    <property type="entry name" value="AEROBIC COBALTOCHELATASE SUBUNIT COBN"/>
    <property type="match status" value="1"/>
</dbReference>
<gene>
    <name evidence="5" type="ORF">EV679_1161</name>
</gene>
<proteinExistence type="predicted"/>
<evidence type="ECO:0000256" key="1">
    <source>
        <dbReference type="SAM" id="MobiDB-lite"/>
    </source>
</evidence>
<comment type="caution">
    <text evidence="5">The sequence shown here is derived from an EMBL/GenBank/DDBJ whole genome shotgun (WGS) entry which is preliminary data.</text>
</comment>
<feature type="signal peptide" evidence="3">
    <location>
        <begin position="1"/>
        <end position="29"/>
    </location>
</feature>
<accession>A0A4Q7MXW8</accession>
<keyword evidence="2" id="KW-1133">Transmembrane helix</keyword>
<reference evidence="5 6" key="1">
    <citation type="submission" date="2019-02" db="EMBL/GenBank/DDBJ databases">
        <title>Genomic Encyclopedia of Type Strains, Phase IV (KMG-IV): sequencing the most valuable type-strain genomes for metagenomic binning, comparative biology and taxonomic classification.</title>
        <authorList>
            <person name="Goeker M."/>
        </authorList>
    </citation>
    <scope>NUCLEOTIDE SEQUENCE [LARGE SCALE GENOMIC DNA]</scope>
    <source>
        <strain evidence="5 6">DSM 16618</strain>
    </source>
</reference>
<keyword evidence="3" id="KW-0732">Signal</keyword>
<keyword evidence="2" id="KW-0472">Membrane</keyword>
<evidence type="ECO:0000256" key="2">
    <source>
        <dbReference type="SAM" id="Phobius"/>
    </source>
</evidence>
<dbReference type="Proteomes" id="UP000292039">
    <property type="component" value="Unassembled WGS sequence"/>
</dbReference>
<dbReference type="InterPro" id="IPR003672">
    <property type="entry name" value="CobN/Mg_chltase"/>
</dbReference>
<dbReference type="Pfam" id="PF02514">
    <property type="entry name" value="CobN-Mg_chel"/>
    <property type="match status" value="1"/>
</dbReference>
<sequence length="1399" mass="150220">MRNGLDAWLLALLCLLAVSLGGLAGQARASQPGAGHEVVQGGVIGHGMPQPAAGDGAEAAAARPMVRVFSNSFVPNGKFERMLPLAAAAGVQLEHVNVEYATGTAANWLANADLVVLDVPRPADRAQVEASLGEALHTPGRRWLAVGGGAPGQSGLDAGAARRLAAYYAAGGAANFEHFFGYVRAALAGGDTSAFPAAQAPAGTGFYHPAAPGVFSTLEAYLAWGKARWQPGSGVVAFLTHAGALGDLQTDALDVLASKTEAAGMVPVIFWFDAEHETLPEVLGQGRVDALVNLGHLQDGKARSADFRALDIPVLQTTTFRQEPGEADWAHAASGMPPRTLAIFLAGPEGWGMMDPIVLRASVQGEQRLLPEQADALIGKLQGLVALRQLPAAGKKLALLFWNYPQGEKNLAASHLNLPRSVVALARGLNAAGYQVTVPGETELIEQAQQMLGALYRQVPLETLLQQGLADSYPVHAYRQWLRRLPTAQRQALLHWGDPGKHWSVRMVAGEPAFIIPRLQLGNLTVMPQMPRAAEMGQHYHDTASAPDHLYLAAYLYLRERLGVHAIIHMGTHGTQEWLPGKDRGLAATDFPFLAVGDVPVFYPYLQDNVGEAMQARRRGRAVIISHQTPPFAPAGLYDTLSDLHQLIHEYQQLDEGAAQAVARDKVLAAAEANHMVADLGWDENRARLHFEDFVQELHDHLHELARAAMPLGLHTFGEPAEPEHRLMTVMQQLGEPFYRALGLQDDEWLAQGHVPGVAAAVGAAANGQQSRQDDALTGELPQQAVAASVATGMDTLQQSLPYRFLQTHLRAPVQDDGPAAAPGLEPALQEQVTRARQLDRALEDTQEIEALLAGLAGRFVLPGAGGDPLRNPDIASGRNLYAFEADRIPSPAAFEAGGAAYAQLLQAYAASHEGAVPGKLAFSLWSSEAIRHLGVTEAQVLHALGLRPVWGRGGRVEALEIIPASELGRPRVDVVVQVTGVYRDQFDGFMRLLAEAMERLAQLDEPGNQVAANTRAAQARLLAAGVTPEQARQGALLRIFGNAPGAYGTGVPHLTLRADAWEDESALAQQFMQSSQYGYGTAAWGDASGGIQVLQTQLSGVQAVVMSRSSHLHGVLSTDHPFEFMGGLSAAIRQIDGAAPQLLISDLRQGQPRTASLQRFLSDEMRVRYLNPAWIKGMQEEGYAGTLAVLEATNNLYGWQAMDASTVRADQWQAMFDTYVSDTRELGMQEWFERDNPHAQAQMLERMAEAVRKGYWDAPADTRRKLAQRWQALQRDFQVQASAAVTQDYLADLLAGFGLQDGAAPSEAAATAAGQAAMPQPEADQGQEPTPSVPVTGQELQPVADMADAQQLALLQGAIALAVLLLLVAGAWQYRHANQRPRMTRSGIHAMTKGHEEK</sequence>